<dbReference type="Pfam" id="PF00005">
    <property type="entry name" value="ABC_tran"/>
    <property type="match status" value="2"/>
</dbReference>
<dbReference type="GO" id="GO:0000981">
    <property type="term" value="F:DNA-binding transcription factor activity, RNA polymerase II-specific"/>
    <property type="evidence" value="ECO:0007669"/>
    <property type="project" value="InterPro"/>
</dbReference>
<feature type="compositionally biased region" description="Low complexity" evidence="13">
    <location>
        <begin position="986"/>
        <end position="1006"/>
    </location>
</feature>
<dbReference type="PANTHER" id="PTHR43394:SF27">
    <property type="entry name" value="ATP-DEPENDENT TRANSLOCASE ABCB1-LIKE"/>
    <property type="match status" value="1"/>
</dbReference>
<keyword evidence="10 14" id="KW-1133">Transmembrane helix</keyword>
<dbReference type="InterPro" id="IPR027417">
    <property type="entry name" value="P-loop_NTPase"/>
</dbReference>
<evidence type="ECO:0000256" key="7">
    <source>
        <dbReference type="ARBA" id="ARBA00022737"/>
    </source>
</evidence>
<dbReference type="GO" id="GO:0008559">
    <property type="term" value="F:ABC-type xenobiotic transporter activity"/>
    <property type="evidence" value="ECO:0007669"/>
    <property type="project" value="UniProtKB-EC"/>
</dbReference>
<dbReference type="InterPro" id="IPR017871">
    <property type="entry name" value="ABC_transporter-like_CS"/>
</dbReference>
<dbReference type="Proteomes" id="UP000717515">
    <property type="component" value="Unassembled WGS sequence"/>
</dbReference>
<keyword evidence="12" id="KW-0539">Nucleus</keyword>
<feature type="compositionally biased region" description="Polar residues" evidence="13">
    <location>
        <begin position="63"/>
        <end position="72"/>
    </location>
</feature>
<keyword evidence="4" id="KW-0813">Transport</keyword>
<dbReference type="GO" id="GO:0090374">
    <property type="term" value="P:oligopeptide export from mitochondrion"/>
    <property type="evidence" value="ECO:0007669"/>
    <property type="project" value="TreeGrafter"/>
</dbReference>
<dbReference type="FunFam" id="3.40.50.300:FF:000916">
    <property type="entry name" value="ABC transporter B family member 9"/>
    <property type="match status" value="1"/>
</dbReference>
<dbReference type="GO" id="GO:0006351">
    <property type="term" value="P:DNA-templated transcription"/>
    <property type="evidence" value="ECO:0007669"/>
    <property type="project" value="InterPro"/>
</dbReference>
<dbReference type="PROSITE" id="PS50893">
    <property type="entry name" value="ABC_TRANSPORTER_2"/>
    <property type="match status" value="2"/>
</dbReference>
<evidence type="ECO:0000259" key="15">
    <source>
        <dbReference type="PROSITE" id="PS50048"/>
    </source>
</evidence>
<dbReference type="InterPro" id="IPR003439">
    <property type="entry name" value="ABC_transporter-like_ATP-bd"/>
</dbReference>
<dbReference type="PROSITE" id="PS50048">
    <property type="entry name" value="ZN2_CY6_FUNGAL_2"/>
    <property type="match status" value="1"/>
</dbReference>
<feature type="transmembrane region" description="Helical" evidence="14">
    <location>
        <begin position="1503"/>
        <end position="1525"/>
    </location>
</feature>
<evidence type="ECO:0000259" key="17">
    <source>
        <dbReference type="PROSITE" id="PS50929"/>
    </source>
</evidence>
<evidence type="ECO:0000313" key="18">
    <source>
        <dbReference type="EMBL" id="KAG9322484.1"/>
    </source>
</evidence>
<keyword evidence="7" id="KW-0677">Repeat</keyword>
<dbReference type="GO" id="GO:0008270">
    <property type="term" value="F:zinc ion binding"/>
    <property type="evidence" value="ECO:0007669"/>
    <property type="project" value="InterPro"/>
</dbReference>
<feature type="transmembrane region" description="Helical" evidence="14">
    <location>
        <begin position="1980"/>
        <end position="2006"/>
    </location>
</feature>
<dbReference type="InterPro" id="IPR007219">
    <property type="entry name" value="XnlR_reg_dom"/>
</dbReference>
<dbReference type="FunFam" id="3.40.50.300:FF:000302">
    <property type="entry name" value="ATP-binding cassette subfamily B member 5"/>
    <property type="match status" value="1"/>
</dbReference>
<feature type="region of interest" description="Disordered" evidence="13">
    <location>
        <begin position="986"/>
        <end position="1207"/>
    </location>
</feature>
<evidence type="ECO:0000256" key="6">
    <source>
        <dbReference type="ARBA" id="ARBA00022723"/>
    </source>
</evidence>
<dbReference type="GO" id="GO:0015421">
    <property type="term" value="F:ABC-type oligopeptide transporter activity"/>
    <property type="evidence" value="ECO:0007669"/>
    <property type="project" value="TreeGrafter"/>
</dbReference>
<feature type="domain" description="Zn(2)-C6 fungal-type" evidence="15">
    <location>
        <begin position="17"/>
        <end position="46"/>
    </location>
</feature>
<feature type="compositionally biased region" description="Basic residues" evidence="13">
    <location>
        <begin position="229"/>
        <end position="249"/>
    </location>
</feature>
<dbReference type="PROSITE" id="PS50929">
    <property type="entry name" value="ABC_TM1F"/>
    <property type="match status" value="2"/>
</dbReference>
<sequence length="2506" mass="274335">MEANQAARQKRLKAGTACTNCRRKKLRCTGTPNCARCVTHNLDCVVDEALFLKTNSPQNLYAKASSRTSSAYSQQHSHHSKGSSSSHHPYHRHDRDSVCSSSSGSADELMMDHGDSAGFQSDRRMSASSATSFSSLSPSPSPSAYSYNYVQGQSSYSHGHQSSSAHETSSSSKQRKHSSSKKSSSYRSEPGSSPHDNFSSSRLFDFSFGASSSTGNSYAGSSSAAPGMSKKRASKDHSSSKPKQKRRDSRGRDSDPGSPSPLLAPQDSPSTGASSSAGAKKEGEDYKSVVSTMSLDGHGQHFHGSSSGFYVCQLSSRYRQGVYPLPMAHLNDSDLWSHSLQMTSERELPSKAEMDVLLGLYFRYMYPFAPMFIRKSFMEQQQNNRPDLSQILILNAIFCNACWYSDDPTVKQDSTKYFNRAKIILDETYHVSRVSTVQALLLMSHHQYAVGNYSGGWLYTGMATRIAHDIGLHRQDVQVNEPEEAEIRKRVWWAVYIADRLGGGVLGRPLNLRDKEYNVQMPSDDWISELGGDDAVEYPYEPERIISCRLLWAVKLFMQMGNVLNAMHCIEAEINGGFLAEISRTQLPQLHNSLTSWFLSLPNELMYTPYTMSPNSNHPPSPPTALMHMFYYTTLTMLHRPYLRPVNSAAIDPNFLVSSRNICTAAATNVCHIADSLMLHGQLRDTCYYGMACLLAAGTVHVHNAITPTPSNRETTRAGLSKTVKAAHELVKTFPVAESLIAVALDVFASQTSSVPTEMAASFIDISTFVAPFIDMSQLQSTSIGNIYEAARLAKLAKDGPGPAPSIQLRHPYGNFSMPLPEQSKDQSSTNLSSMWQSQIATAVAMAAIAFGGTDPQQEQQFFANPLELPEALRLAPIDAMMFQVDGSGGLDSFGTDPLQLGNLHNSAGSAFAMPQQTDSHLLQYQQAPQHQPQHQHQQTQSSIPVTSMSSVPTQFSSSSASFTTSEAINLMQATIASSLQVSDSSLQQQQHQQQTSQASQAVHTQHTMMEDDTADPPSPPAISSDDMDMEASLSDDTPSPASASGLRQDAQTQCDTPSGYSPAGSASSHGSFMSSLNGDSDDHGNNLPFFIEDHDGSLHQQQQQQQQQDQNQHQTKEGFGCPFSTESMANEKPGVEHDFYANDPHNPAHRSSLQRSDTSASTTKNHPIIDTQRDQQQRHHDQARRTYSPTTHQSVAPPLASLQPDLIPPIIQSPAKEEYPYAMHADEEKDDESNGSSTQDDGESNENKSGSRSKKKVEAVSYWQLYRFASGKDWVYVGLGIICSLVLGVGQPMVALLFGSIIANLTDGNGDKSEEVIHTVTLFTIVGAVMFVAAYGQQCFWTLSAEHQSKRIREKYLHAILRQDMSWHDTGRQSESLTTRLTSDTQLIFDGLADKVGLSLSNFTTFIAGFVIGFAKGWKLSLVLLAAVPLIGVTAAFMAKYTVESASEGQGSYSKAGAVAEQAISSIRTVVAFGGQKRETAAYIRWLDEAYKAGSRKAITAGLGNGFFLFVLFCTYGLAFWYGANRVAAGEMTTEQVLNVFLGMIIGAFALGNIGPNLSAFANARGAAYNIFKTIDRIPIIDSANPGGAKPSNIQGHIVVRDVDFHYPSRPDVPILKKMNVEVLPGQTIALVGQSGSGKSTIVGLVERFYDPIAGSVTLDGIEIKDYNVTFLRDSIGIVSQEPVLFNASIKENIALGIRKDQAQPTDHEIEEACRRSNAHDFISKLPDKYDTMVGEKGALLSGGQKQRIAIARALIKNPRILLLDEATSALDTESERTVQAALDKASAGRSTIVVAHRLSTIMNADVIYVMEKGVVIESGTHKSLLEKGGAYTELVAKQQLKSEGADKDDQAAQIDIDEVPTASSSKAPEMIRRKSSKILMRALSKRSSILSRNRVDSSVAIDDDTEDEAMERKPAQEQGVLIFRVLKIMKPEIPMAVFGGVMSAIDGAIYPVFGKIFSQMLNILREPESPTFIRDSNFWSLMFVVIAVIDFFAVGLSVYIFNLVGEKMALRMRTLSFKAILSQEMGFFDEERHNTGALSSRLARDAYQMHELVSQLLKTACSTLAIVTIGLVFAFTANWILTLIILTLIPLLGMAQYYEVAALTGFGQKTQKAYEQSGKVAAEAIANIRTVAALAKEANFEEKYEFVTRKPHKYSLHKAYFASFGYALAQGVMFWAYSIGFYAGYRLQRAGLLQWSEMFDTMFAVVFMAMGIGQMATQLPRYVKGKQSAINVFELLDKRTTIDADKDGIELDHLQGEAALENVEFAYPTRPDIKLFKGVSLQVHPSQTVALVGPSGCGKSTIIALLERWYDALGGRTLVDRYDVKDLQLNHLRSQMALVGQEPVLFDKSIGENIRYGIPDGQSVDQEQVVAAAKASNIHDFVMSLPQGYDTPVGDKGSQLSGGQKQRIAIARALIRNPKILLLDEATSALDSESEKLVQEALDKARTGRTTIVIAHRLSTIQDADLILVVKDGSIVESGRHYELIGLGGVYADLCKKQNLEVTH</sequence>
<dbReference type="InterPro" id="IPR001138">
    <property type="entry name" value="Zn2Cys6_DnaBD"/>
</dbReference>
<dbReference type="InterPro" id="IPR036864">
    <property type="entry name" value="Zn2-C6_fun-type_DNA-bd_sf"/>
</dbReference>
<name>A0A9P8A4X7_MORAP</name>
<dbReference type="CDD" id="cd00067">
    <property type="entry name" value="GAL4"/>
    <property type="match status" value="1"/>
</dbReference>
<keyword evidence="6" id="KW-0479">Metal-binding</keyword>
<evidence type="ECO:0000256" key="8">
    <source>
        <dbReference type="ARBA" id="ARBA00022741"/>
    </source>
</evidence>
<feature type="transmembrane region" description="Helical" evidence="14">
    <location>
        <begin position="1275"/>
        <end position="1303"/>
    </location>
</feature>
<dbReference type="FunFam" id="1.20.1560.10:FF:000009">
    <property type="entry name" value="ABC transporter B family member 1"/>
    <property type="match status" value="1"/>
</dbReference>
<feature type="compositionally biased region" description="Low complexity" evidence="13">
    <location>
        <begin position="181"/>
        <end position="193"/>
    </location>
</feature>
<feature type="compositionally biased region" description="Basic and acidic residues" evidence="13">
    <location>
        <begin position="110"/>
        <end position="123"/>
    </location>
</feature>
<feature type="region of interest" description="Disordered" evidence="13">
    <location>
        <begin position="1227"/>
        <end position="1254"/>
    </location>
</feature>
<dbReference type="Pfam" id="PF00172">
    <property type="entry name" value="Zn_clus"/>
    <property type="match status" value="1"/>
</dbReference>
<dbReference type="PROSITE" id="PS00463">
    <property type="entry name" value="ZN2_CY6_FUNGAL_1"/>
    <property type="match status" value="1"/>
</dbReference>
<evidence type="ECO:0000256" key="9">
    <source>
        <dbReference type="ARBA" id="ARBA00022840"/>
    </source>
</evidence>
<dbReference type="InterPro" id="IPR011527">
    <property type="entry name" value="ABC1_TM_dom"/>
</dbReference>
<protein>
    <recommendedName>
        <fullName evidence="3">ABC-type xenobiotic transporter</fullName>
        <ecNumber evidence="3">7.6.2.2</ecNumber>
    </recommendedName>
</protein>
<evidence type="ECO:0000256" key="1">
    <source>
        <dbReference type="ARBA" id="ARBA00004141"/>
    </source>
</evidence>
<feature type="compositionally biased region" description="Polar residues" evidence="13">
    <location>
        <begin position="1186"/>
        <end position="1195"/>
    </location>
</feature>
<comment type="caution">
    <text evidence="18">The sequence shown here is derived from an EMBL/GenBank/DDBJ whole genome shotgun (WGS) entry which is preliminary data.</text>
</comment>
<feature type="domain" description="ABC transporter" evidence="16">
    <location>
        <begin position="1601"/>
        <end position="1839"/>
    </location>
</feature>
<feature type="compositionally biased region" description="Low complexity" evidence="13">
    <location>
        <begin position="153"/>
        <end position="172"/>
    </location>
</feature>
<dbReference type="SMART" id="SM00382">
    <property type="entry name" value="AAA"/>
    <property type="match status" value="2"/>
</dbReference>
<feature type="region of interest" description="Disordered" evidence="13">
    <location>
        <begin position="153"/>
        <end position="199"/>
    </location>
</feature>
<keyword evidence="8" id="KW-0547">Nucleotide-binding</keyword>
<dbReference type="PROSITE" id="PS00211">
    <property type="entry name" value="ABC_TRANSPORTER_1"/>
    <property type="match status" value="2"/>
</dbReference>
<evidence type="ECO:0000256" key="2">
    <source>
        <dbReference type="ARBA" id="ARBA00007577"/>
    </source>
</evidence>
<organism evidence="18 19">
    <name type="scientific">Mortierella alpina</name>
    <name type="common">Oleaginous fungus</name>
    <name type="synonym">Mortierella renispora</name>
    <dbReference type="NCBI Taxonomy" id="64518"/>
    <lineage>
        <taxon>Eukaryota</taxon>
        <taxon>Fungi</taxon>
        <taxon>Fungi incertae sedis</taxon>
        <taxon>Mucoromycota</taxon>
        <taxon>Mortierellomycotina</taxon>
        <taxon>Mortierellomycetes</taxon>
        <taxon>Mortierellales</taxon>
        <taxon>Mortierellaceae</taxon>
        <taxon>Mortierella</taxon>
    </lineage>
</organism>
<dbReference type="SUPFAM" id="SSF52540">
    <property type="entry name" value="P-loop containing nucleoside triphosphate hydrolases"/>
    <property type="match status" value="2"/>
</dbReference>
<evidence type="ECO:0000256" key="11">
    <source>
        <dbReference type="ARBA" id="ARBA00023136"/>
    </source>
</evidence>
<dbReference type="Gene3D" id="4.10.240.10">
    <property type="entry name" value="Zn(2)-C6 fungal-type DNA-binding domain"/>
    <property type="match status" value="1"/>
</dbReference>
<feature type="region of interest" description="Disordered" evidence="13">
    <location>
        <begin position="63"/>
        <end position="123"/>
    </location>
</feature>
<feature type="transmembrane region" description="Helical" evidence="14">
    <location>
        <begin position="2161"/>
        <end position="2180"/>
    </location>
</feature>
<dbReference type="Pfam" id="PF00664">
    <property type="entry name" value="ABC_membrane"/>
    <property type="match status" value="2"/>
</dbReference>
<keyword evidence="9" id="KW-0067">ATP-binding</keyword>
<dbReference type="GO" id="GO:0016887">
    <property type="term" value="F:ATP hydrolysis activity"/>
    <property type="evidence" value="ECO:0007669"/>
    <property type="project" value="InterPro"/>
</dbReference>
<feature type="region of interest" description="Disordered" evidence="13">
    <location>
        <begin position="1844"/>
        <end position="1869"/>
    </location>
</feature>
<evidence type="ECO:0000256" key="13">
    <source>
        <dbReference type="SAM" id="MobiDB-lite"/>
    </source>
</evidence>
<dbReference type="Gene3D" id="1.20.1560.10">
    <property type="entry name" value="ABC transporter type 1, transmembrane domain"/>
    <property type="match status" value="2"/>
</dbReference>
<dbReference type="CDD" id="cd18577">
    <property type="entry name" value="ABC_6TM_Pgp_ABCB1_D1_like"/>
    <property type="match status" value="1"/>
</dbReference>
<dbReference type="Pfam" id="PF04082">
    <property type="entry name" value="Fungal_trans"/>
    <property type="match status" value="1"/>
</dbReference>
<feature type="compositionally biased region" description="Low complexity" evidence="13">
    <location>
        <begin position="1058"/>
        <end position="1076"/>
    </location>
</feature>
<feature type="region of interest" description="Disordered" evidence="13">
    <location>
        <begin position="215"/>
        <end position="285"/>
    </location>
</feature>
<keyword evidence="11 14" id="KW-0472">Membrane</keyword>
<dbReference type="GO" id="GO:0005743">
    <property type="term" value="C:mitochondrial inner membrane"/>
    <property type="evidence" value="ECO:0007669"/>
    <property type="project" value="TreeGrafter"/>
</dbReference>
<dbReference type="EMBL" id="JAIFTL010000144">
    <property type="protein sequence ID" value="KAG9322484.1"/>
    <property type="molecule type" value="Genomic_DNA"/>
</dbReference>
<evidence type="ECO:0000256" key="5">
    <source>
        <dbReference type="ARBA" id="ARBA00022692"/>
    </source>
</evidence>
<dbReference type="EC" id="7.6.2.2" evidence="3"/>
<feature type="domain" description="ABC transporter" evidence="16">
    <location>
        <begin position="2260"/>
        <end position="2499"/>
    </location>
</feature>
<dbReference type="SUPFAM" id="SSF57701">
    <property type="entry name" value="Zn2/Cys6 DNA-binding domain"/>
    <property type="match status" value="1"/>
</dbReference>
<comment type="subcellular location">
    <subcellularLocation>
        <location evidence="1">Membrane</location>
        <topology evidence="1">Multi-pass membrane protein</topology>
    </subcellularLocation>
</comment>
<feature type="transmembrane region" description="Helical" evidence="14">
    <location>
        <begin position="1397"/>
        <end position="1415"/>
    </location>
</feature>
<dbReference type="Gene3D" id="3.40.50.300">
    <property type="entry name" value="P-loop containing nucleotide triphosphate hydrolases"/>
    <property type="match status" value="2"/>
</dbReference>
<feature type="domain" description="ABC transmembrane type-1" evidence="17">
    <location>
        <begin position="1939"/>
        <end position="2226"/>
    </location>
</feature>
<proteinExistence type="inferred from homology"/>
<evidence type="ECO:0000256" key="3">
    <source>
        <dbReference type="ARBA" id="ARBA00012191"/>
    </source>
</evidence>
<feature type="compositionally biased region" description="Low complexity" evidence="13">
    <location>
        <begin position="215"/>
        <end position="228"/>
    </location>
</feature>
<evidence type="ECO:0000313" key="19">
    <source>
        <dbReference type="Proteomes" id="UP000717515"/>
    </source>
</evidence>
<feature type="compositionally biased region" description="Low complexity" evidence="13">
    <location>
        <begin position="1101"/>
        <end position="1114"/>
    </location>
</feature>
<evidence type="ECO:0000256" key="12">
    <source>
        <dbReference type="ARBA" id="ARBA00023242"/>
    </source>
</evidence>
<feature type="region of interest" description="Disordered" evidence="13">
    <location>
        <begin position="926"/>
        <end position="958"/>
    </location>
</feature>
<dbReference type="InterPro" id="IPR039421">
    <property type="entry name" value="Type_1_exporter"/>
</dbReference>
<feature type="transmembrane region" description="Helical" evidence="14">
    <location>
        <begin position="1323"/>
        <end position="1344"/>
    </location>
</feature>
<feature type="transmembrane region" description="Helical" evidence="14">
    <location>
        <begin position="1421"/>
        <end position="1440"/>
    </location>
</feature>
<keyword evidence="5 14" id="KW-0812">Transmembrane</keyword>
<dbReference type="CDD" id="cd12148">
    <property type="entry name" value="fungal_TF_MHR"/>
    <property type="match status" value="1"/>
</dbReference>
<evidence type="ECO:0000256" key="4">
    <source>
        <dbReference type="ARBA" id="ARBA00022448"/>
    </source>
</evidence>
<evidence type="ECO:0000256" key="14">
    <source>
        <dbReference type="SAM" id="Phobius"/>
    </source>
</evidence>
<dbReference type="CDD" id="cd03249">
    <property type="entry name" value="ABC_MTABC3_MDL1_MDL2"/>
    <property type="match status" value="2"/>
</dbReference>
<dbReference type="PANTHER" id="PTHR43394">
    <property type="entry name" value="ATP-DEPENDENT PERMEASE MDL1, MITOCHONDRIAL"/>
    <property type="match status" value="1"/>
</dbReference>
<dbReference type="CDD" id="cd18578">
    <property type="entry name" value="ABC_6TM_Pgp_ABCB1_D2_like"/>
    <property type="match status" value="1"/>
</dbReference>
<feature type="domain" description="ABC transmembrane type-1" evidence="17">
    <location>
        <begin position="1280"/>
        <end position="1564"/>
    </location>
</feature>
<dbReference type="GO" id="GO:0005524">
    <property type="term" value="F:ATP binding"/>
    <property type="evidence" value="ECO:0007669"/>
    <property type="project" value="UniProtKB-KW"/>
</dbReference>
<evidence type="ECO:0000259" key="16">
    <source>
        <dbReference type="PROSITE" id="PS50893"/>
    </source>
</evidence>
<dbReference type="InterPro" id="IPR036640">
    <property type="entry name" value="ABC1_TM_sf"/>
</dbReference>
<dbReference type="SMART" id="SM00906">
    <property type="entry name" value="Fungal_trans"/>
    <property type="match status" value="1"/>
</dbReference>
<dbReference type="InterPro" id="IPR003593">
    <property type="entry name" value="AAA+_ATPase"/>
</dbReference>
<evidence type="ECO:0000256" key="10">
    <source>
        <dbReference type="ARBA" id="ARBA00022989"/>
    </source>
</evidence>
<comment type="similarity">
    <text evidence="2">Belongs to the ABC transporter superfamily. ABCB family. Multidrug resistance exporter (TC 3.A.1.201) subfamily.</text>
</comment>
<feature type="transmembrane region" description="Helical" evidence="14">
    <location>
        <begin position="2200"/>
        <end position="2219"/>
    </location>
</feature>
<dbReference type="FunFam" id="1.20.1560.10:FF:000018">
    <property type="entry name" value="ATP-binding cassette subfamily B member 11"/>
    <property type="match status" value="1"/>
</dbReference>
<accession>A0A9P8A4X7</accession>
<dbReference type="SMART" id="SM00066">
    <property type="entry name" value="GAL4"/>
    <property type="match status" value="1"/>
</dbReference>
<feature type="compositionally biased region" description="Basic and acidic residues" evidence="13">
    <location>
        <begin position="1172"/>
        <end position="1185"/>
    </location>
</feature>
<dbReference type="SUPFAM" id="SSF90123">
    <property type="entry name" value="ABC transporter transmembrane region"/>
    <property type="match status" value="2"/>
</dbReference>
<dbReference type="GO" id="GO:0003677">
    <property type="term" value="F:DNA binding"/>
    <property type="evidence" value="ECO:0007669"/>
    <property type="project" value="InterPro"/>
</dbReference>
<feature type="compositionally biased region" description="Polar residues" evidence="13">
    <location>
        <begin position="1150"/>
        <end position="1166"/>
    </location>
</feature>
<feature type="transmembrane region" description="Helical" evidence="14">
    <location>
        <begin position="1537"/>
        <end position="1556"/>
    </location>
</feature>
<gene>
    <name evidence="18" type="ORF">KVV02_003159</name>
</gene>
<reference evidence="18" key="1">
    <citation type="submission" date="2021-07" db="EMBL/GenBank/DDBJ databases">
        <title>Draft genome of Mortierella alpina, strain LL118, isolated from an aspen leaf litter sample.</title>
        <authorList>
            <person name="Yang S."/>
            <person name="Vinatzer B.A."/>
        </authorList>
    </citation>
    <scope>NUCLEOTIDE SEQUENCE</scope>
    <source>
        <strain evidence="18">LL118</strain>
    </source>
</reference>